<keyword evidence="2" id="KW-1185">Reference proteome</keyword>
<dbReference type="Pfam" id="PF06107">
    <property type="entry name" value="DUF951"/>
    <property type="match status" value="1"/>
</dbReference>
<proteinExistence type="predicted"/>
<dbReference type="PANTHER" id="PTHR38455">
    <property type="entry name" value="HYPOTHETICAL CYTOSOLIC PROTEIN"/>
    <property type="match status" value="1"/>
</dbReference>
<protein>
    <submittedName>
        <fullName evidence="1">DUF951 family</fullName>
    </submittedName>
</protein>
<organism evidence="1 2">
    <name type="scientific">Fructobacillus fructosus</name>
    <dbReference type="NCBI Taxonomy" id="1631"/>
    <lineage>
        <taxon>Bacteria</taxon>
        <taxon>Bacillati</taxon>
        <taxon>Bacillota</taxon>
        <taxon>Bacilli</taxon>
        <taxon>Lactobacillales</taxon>
        <taxon>Lactobacillaceae</taxon>
        <taxon>Fructobacillus</taxon>
    </lineage>
</organism>
<evidence type="ECO:0000313" key="1">
    <source>
        <dbReference type="EMBL" id="CAK1245753.1"/>
    </source>
</evidence>
<dbReference type="InterPro" id="IPR009296">
    <property type="entry name" value="DUF951"/>
</dbReference>
<name>A0ABN9YWN7_9LACO</name>
<evidence type="ECO:0000313" key="2">
    <source>
        <dbReference type="Proteomes" id="UP001314261"/>
    </source>
</evidence>
<gene>
    <name evidence="1" type="ORF">R54839_PPFHFPJH_01109</name>
</gene>
<accession>A0ABN9YWN7</accession>
<dbReference type="PANTHER" id="PTHR38455:SF1">
    <property type="entry name" value="DUF951 DOMAIN-CONTAINING PROTEIN"/>
    <property type="match status" value="1"/>
</dbReference>
<dbReference type="Proteomes" id="UP001314261">
    <property type="component" value="Unassembled WGS sequence"/>
</dbReference>
<dbReference type="GeneID" id="89538020"/>
<dbReference type="PIRSF" id="PIRSF037263">
    <property type="entry name" value="DUF951_bac"/>
    <property type="match status" value="1"/>
</dbReference>
<sequence>MVEKKEYGLGDLVQMKKPHACGTNAWIINRMGADIKLTCSACERTIMLTRFNFDKRLKKVLEKADERKED</sequence>
<comment type="caution">
    <text evidence="1">The sequence shown here is derived from an EMBL/GenBank/DDBJ whole genome shotgun (WGS) entry which is preliminary data.</text>
</comment>
<reference evidence="1 2" key="1">
    <citation type="submission" date="2023-10" db="EMBL/GenBank/DDBJ databases">
        <authorList>
            <person name="Botero Cardona J."/>
        </authorList>
    </citation>
    <scope>NUCLEOTIDE SEQUENCE [LARGE SCALE GENOMIC DNA]</scope>
    <source>
        <strain evidence="1 2">R-54839</strain>
    </source>
</reference>
<dbReference type="EMBL" id="CAUZLR010000006">
    <property type="protein sequence ID" value="CAK1245753.1"/>
    <property type="molecule type" value="Genomic_DNA"/>
</dbReference>
<dbReference type="RefSeq" id="WP_010690712.1">
    <property type="nucleotide sequence ID" value="NZ_CAUZLK010000002.1"/>
</dbReference>